<dbReference type="FunFam" id="3.90.550.10:FF:000003">
    <property type="entry name" value="2-C-methyl-D-erythritol 4-phosphate cytidylyltransferase"/>
    <property type="match status" value="1"/>
</dbReference>
<dbReference type="GO" id="GO:0019288">
    <property type="term" value="P:isopentenyl diphosphate biosynthetic process, methylerythritol 4-phosphate pathway"/>
    <property type="evidence" value="ECO:0007669"/>
    <property type="project" value="UniProtKB-UniRule"/>
</dbReference>
<evidence type="ECO:0000256" key="2">
    <source>
        <dbReference type="ARBA" id="ARBA00004787"/>
    </source>
</evidence>
<accession>A0A8D5K0I3</accession>
<comment type="catalytic activity">
    <reaction evidence="1 7">
        <text>2-C-methyl-D-erythritol 4-phosphate + CTP + H(+) = 4-CDP-2-C-methyl-D-erythritol + diphosphate</text>
        <dbReference type="Rhea" id="RHEA:13429"/>
        <dbReference type="ChEBI" id="CHEBI:15378"/>
        <dbReference type="ChEBI" id="CHEBI:33019"/>
        <dbReference type="ChEBI" id="CHEBI:37563"/>
        <dbReference type="ChEBI" id="CHEBI:57823"/>
        <dbReference type="ChEBI" id="CHEBI:58262"/>
        <dbReference type="EC" id="2.7.7.60"/>
    </reaction>
</comment>
<dbReference type="Pfam" id="PF01128">
    <property type="entry name" value="IspD"/>
    <property type="match status" value="1"/>
</dbReference>
<feature type="site" description="Transition state stabilizer" evidence="7">
    <location>
        <position position="16"/>
    </location>
</feature>
<name>A0A8D5K0I3_9PROT</name>
<organism evidence="8 9">
    <name type="scientific">Methyloradius palustris</name>
    <dbReference type="NCBI Taxonomy" id="2778876"/>
    <lineage>
        <taxon>Bacteria</taxon>
        <taxon>Pseudomonadati</taxon>
        <taxon>Pseudomonadota</taxon>
        <taxon>Betaproteobacteria</taxon>
        <taxon>Nitrosomonadales</taxon>
        <taxon>Methylophilaceae</taxon>
        <taxon>Methyloradius</taxon>
    </lineage>
</organism>
<dbReference type="InterPro" id="IPR034683">
    <property type="entry name" value="IspD/TarI"/>
</dbReference>
<comment type="similarity">
    <text evidence="3 7">Belongs to the IspD/TarI cytidylyltransferase family. IspD subfamily.</text>
</comment>
<keyword evidence="6 7" id="KW-0414">Isoprene biosynthesis</keyword>
<evidence type="ECO:0000256" key="6">
    <source>
        <dbReference type="ARBA" id="ARBA00023229"/>
    </source>
</evidence>
<dbReference type="SUPFAM" id="SSF53448">
    <property type="entry name" value="Nucleotide-diphospho-sugar transferases"/>
    <property type="match status" value="1"/>
</dbReference>
<gene>
    <name evidence="7 8" type="primary">ispD</name>
    <name evidence="8" type="ORF">ZMTM_10370</name>
</gene>
<feature type="site" description="Positions MEP for the nucleophilic attack" evidence="7">
    <location>
        <position position="213"/>
    </location>
</feature>
<feature type="site" description="Positions MEP for the nucleophilic attack" evidence="7">
    <location>
        <position position="157"/>
    </location>
</feature>
<sequence>MPIFHVIIPAAGAGSRMGSQVPKQYLPLSGRPMIEQTLRVFSSSNRISSVAVLLSADDLEWDAAKIQISDKTRIYRCGGIIRSQTVLNGLGELSGHIDPDDWVLVHDAARPGLTDGLLNRLLDKLENDAVGGLLAIPLADTLKRADDEQRVAHTEPRDHLWQAQTPQMFRYGMLVEALKLAAEKSSVATDEAQAIEALGHHPKLVLGELRNLKVTYPEDLALIEAILQADVSRLAVKTN</sequence>
<proteinExistence type="inferred from homology"/>
<dbReference type="InterPro" id="IPR018294">
    <property type="entry name" value="ISPD_synthase_CS"/>
</dbReference>
<dbReference type="AlphaFoldDB" id="A0A8D5K0I3"/>
<dbReference type="InterPro" id="IPR050088">
    <property type="entry name" value="IspD/TarI_cytidylyltransf_bact"/>
</dbReference>
<dbReference type="PANTHER" id="PTHR32125:SF4">
    <property type="entry name" value="2-C-METHYL-D-ERYTHRITOL 4-PHOSPHATE CYTIDYLYLTRANSFERASE, CHLOROPLASTIC"/>
    <property type="match status" value="1"/>
</dbReference>
<keyword evidence="9" id="KW-1185">Reference proteome</keyword>
<dbReference type="KEGG" id="mpau:ZMTM_10370"/>
<dbReference type="InterPro" id="IPR001228">
    <property type="entry name" value="IspD"/>
</dbReference>
<dbReference type="NCBIfam" id="TIGR00453">
    <property type="entry name" value="ispD"/>
    <property type="match status" value="1"/>
</dbReference>
<dbReference type="Proteomes" id="UP000826722">
    <property type="component" value="Chromosome"/>
</dbReference>
<keyword evidence="4 7" id="KW-0808">Transferase</keyword>
<dbReference type="GO" id="GO:0050518">
    <property type="term" value="F:2-C-methyl-D-erythritol 4-phosphate cytidylyltransferase activity"/>
    <property type="evidence" value="ECO:0007669"/>
    <property type="project" value="UniProtKB-UniRule"/>
</dbReference>
<comment type="pathway">
    <text evidence="2 7">Isoprenoid biosynthesis; isopentenyl diphosphate biosynthesis via DXP pathway; isopentenyl diphosphate from 1-deoxy-D-xylulose 5-phosphate: step 2/6.</text>
</comment>
<dbReference type="EMBL" id="AP024110">
    <property type="protein sequence ID" value="BCM24778.1"/>
    <property type="molecule type" value="Genomic_DNA"/>
</dbReference>
<dbReference type="PROSITE" id="PS01295">
    <property type="entry name" value="ISPD"/>
    <property type="match status" value="1"/>
</dbReference>
<evidence type="ECO:0000313" key="8">
    <source>
        <dbReference type="EMBL" id="BCM24778.1"/>
    </source>
</evidence>
<dbReference type="UniPathway" id="UPA00056">
    <property type="reaction ID" value="UER00093"/>
</dbReference>
<dbReference type="HAMAP" id="MF_00108">
    <property type="entry name" value="IspD"/>
    <property type="match status" value="1"/>
</dbReference>
<evidence type="ECO:0000256" key="1">
    <source>
        <dbReference type="ARBA" id="ARBA00001282"/>
    </source>
</evidence>
<evidence type="ECO:0000256" key="4">
    <source>
        <dbReference type="ARBA" id="ARBA00022679"/>
    </source>
</evidence>
<evidence type="ECO:0000313" key="9">
    <source>
        <dbReference type="Proteomes" id="UP000826722"/>
    </source>
</evidence>
<evidence type="ECO:0000256" key="3">
    <source>
        <dbReference type="ARBA" id="ARBA00009789"/>
    </source>
</evidence>
<dbReference type="InterPro" id="IPR029044">
    <property type="entry name" value="Nucleotide-diphossugar_trans"/>
</dbReference>
<feature type="site" description="Transition state stabilizer" evidence="7">
    <location>
        <position position="23"/>
    </location>
</feature>
<dbReference type="PANTHER" id="PTHR32125">
    <property type="entry name" value="2-C-METHYL-D-ERYTHRITOL 4-PHOSPHATE CYTIDYLYLTRANSFERASE, CHLOROPLASTIC"/>
    <property type="match status" value="1"/>
</dbReference>
<dbReference type="EC" id="2.7.7.60" evidence="7"/>
<comment type="function">
    <text evidence="7">Catalyzes the formation of 4-diphosphocytidyl-2-C-methyl-D-erythritol from CTP and 2-C-methyl-D-erythritol 4-phosphate (MEP).</text>
</comment>
<reference evidence="8" key="1">
    <citation type="journal article" date="2021" name="Arch. Microbiol.">
        <title>Methyloradius palustris gen. nov., sp. nov., a methanol-oxidizing bacterium isolated from snow.</title>
        <authorList>
            <person name="Miyadera T."/>
            <person name="Kojima H."/>
            <person name="Fukui M."/>
        </authorList>
    </citation>
    <scope>NUCLEOTIDE SEQUENCE</scope>
    <source>
        <strain evidence="8">Zm11</strain>
    </source>
</reference>
<protein>
    <recommendedName>
        <fullName evidence="7">2-C-methyl-D-erythritol 4-phosphate cytidylyltransferase</fullName>
        <ecNumber evidence="7">2.7.7.60</ecNumber>
    </recommendedName>
    <alternativeName>
        <fullName evidence="7">4-diphosphocytidyl-2C-methyl-D-erythritol synthase</fullName>
    </alternativeName>
    <alternativeName>
        <fullName evidence="7">MEP cytidylyltransferase</fullName>
        <shortName evidence="7">MCT</shortName>
    </alternativeName>
</protein>
<evidence type="ECO:0000256" key="7">
    <source>
        <dbReference type="HAMAP-Rule" id="MF_00108"/>
    </source>
</evidence>
<keyword evidence="5 7" id="KW-0548">Nucleotidyltransferase</keyword>
<evidence type="ECO:0000256" key="5">
    <source>
        <dbReference type="ARBA" id="ARBA00022695"/>
    </source>
</evidence>
<dbReference type="RefSeq" id="WP_221765273.1">
    <property type="nucleotide sequence ID" value="NZ_AP024110.1"/>
</dbReference>
<dbReference type="Gene3D" id="3.90.550.10">
    <property type="entry name" value="Spore Coat Polysaccharide Biosynthesis Protein SpsA, Chain A"/>
    <property type="match status" value="1"/>
</dbReference>
<dbReference type="CDD" id="cd02516">
    <property type="entry name" value="CDP-ME_synthetase"/>
    <property type="match status" value="1"/>
</dbReference>